<reference evidence="2" key="1">
    <citation type="submission" date="2017-10" db="EMBL/GenBank/DDBJ databases">
        <title>Rapid genome shrinkage in a self-fertile nematode reveals novel sperm competition proteins.</title>
        <authorList>
            <person name="Yin D."/>
            <person name="Schwarz E.M."/>
            <person name="Thomas C.G."/>
            <person name="Felde R.L."/>
            <person name="Korf I.F."/>
            <person name="Cutter A.D."/>
            <person name="Schartner C.M."/>
            <person name="Ralston E.J."/>
            <person name="Meyer B.J."/>
            <person name="Haag E.S."/>
        </authorList>
    </citation>
    <scope>NUCLEOTIDE SEQUENCE [LARGE SCALE GENOMIC DNA]</scope>
    <source>
        <strain evidence="2">JU1422</strain>
    </source>
</reference>
<organism evidence="1 2">
    <name type="scientific">Caenorhabditis nigoni</name>
    <dbReference type="NCBI Taxonomy" id="1611254"/>
    <lineage>
        <taxon>Eukaryota</taxon>
        <taxon>Metazoa</taxon>
        <taxon>Ecdysozoa</taxon>
        <taxon>Nematoda</taxon>
        <taxon>Chromadorea</taxon>
        <taxon>Rhabditida</taxon>
        <taxon>Rhabditina</taxon>
        <taxon>Rhabditomorpha</taxon>
        <taxon>Rhabditoidea</taxon>
        <taxon>Rhabditidae</taxon>
        <taxon>Peloderinae</taxon>
        <taxon>Caenorhabditis</taxon>
    </lineage>
</organism>
<evidence type="ECO:0000313" key="2">
    <source>
        <dbReference type="Proteomes" id="UP000230233"/>
    </source>
</evidence>
<evidence type="ECO:0008006" key="3">
    <source>
        <dbReference type="Google" id="ProtNLM"/>
    </source>
</evidence>
<keyword evidence="2" id="KW-1185">Reference proteome</keyword>
<dbReference type="EMBL" id="PDUG01000006">
    <property type="protein sequence ID" value="PIC17897.1"/>
    <property type="molecule type" value="Genomic_DNA"/>
</dbReference>
<protein>
    <recommendedName>
        <fullName evidence="3">SPK domain-containing protein</fullName>
    </recommendedName>
</protein>
<comment type="caution">
    <text evidence="1">The sequence shown here is derived from an EMBL/GenBank/DDBJ whole genome shotgun (WGS) entry which is preliminary data.</text>
</comment>
<name>A0A2G5SS86_9PELO</name>
<dbReference type="AlphaFoldDB" id="A0A2G5SS86"/>
<sequence length="716" mass="83735">MDHTIKTEPNHGNSPPPIQQFLIKEKLIEDSYSWSVPENTSEVDDEWLSEIYCGMVKNDSFRDPIRSLTFETAQTENLQLKTREEDVQEDNVVELITFSIVLIPFHRFTICAVPDGSRISGYYLKDLTPEIEPRITSSRRSYHKQFVKILCSSLIKRCHKINGYKKESSPISHFLASVWLLYDVEMYRTIESDPNHEYSLPPLRQTLIKEELIDNSYSFPIRENTVKRNRINETVASETCDEMSNNEFFRTPLRSFMSNTAHPEEHLSTGNAYMQLLSQNNLVTASFNAFFPTQVPEQTIKREPISENLQLTTREENSQRDNLIMIRLILLEMIFKAQTIQSLYVYMSKKQKIMGQEIKYELHRTIKTDANPEFFPPPLRQSLTKEELIDDSYSLSIRENTVEQGAIDKRLESKIISDTAQNEDHFLPGNAYMQLLSENNLAIPSFNGLFPTQISELTTKKESTSEKRHEKNNEDDFVVEEWDASSELDQLSTSDNSDFEEATLSQKSLTGSTRRSFTQWHEEWDNLIMNEFFQCRRKTKGVLGFKNIAEAFLKKHNVGLCFNAVIMHFKRVFKKRLRDPNVPEEEKTRMQKATKSWKMTKRYQEELLNKRRSIERIFNTTTTSVTTTQWSNSWNEIIMDEFMKIAMDESLEVFSVNKFCEKFKDDHQLAIPISRLVKNFKEAFNGRLNDVHVELESKLKMLLKFKTKVPLELTNQ</sequence>
<accession>A0A2G5SS86</accession>
<proteinExistence type="predicted"/>
<dbReference type="Proteomes" id="UP000230233">
    <property type="component" value="Chromosome X"/>
</dbReference>
<gene>
    <name evidence="1" type="primary">Cnig_chr_X.g23975</name>
    <name evidence="1" type="ORF">B9Z55_023975</name>
</gene>
<evidence type="ECO:0000313" key="1">
    <source>
        <dbReference type="EMBL" id="PIC17897.1"/>
    </source>
</evidence>